<feature type="region of interest" description="Disordered" evidence="1">
    <location>
        <begin position="291"/>
        <end position="325"/>
    </location>
</feature>
<sequence length="325" mass="36740">MDYKHLLDDDSNQNLISGAEIKAKAKNFVESEDVKKKASKIIDKVSEKADELGKKAKDLIKNEVDPDKMTVESLTLFYLALQLIPALVLMLLSGLPFFGFIFSWFLLIGVVIIVILYITLRFFKEKLENSSASFVIAVVLSICEGLVLSCLGSSLDTFIFCAEYCILIAAFAVAAIFADTLGNNYKAINGQRIGLIIFLTMFILILAFGNSESFIPLIPATLITAWYYAYMLGKAEEVVRDIKGDSNVKKAAFATLVLFKEKLEIEYVWIMYAYNFIKGLINKRKQQDDKAEPLIQETQDHKEKKHDESKEKKNDGKDKKEKHKE</sequence>
<dbReference type="AlphaFoldDB" id="A0A1R2BCV9"/>
<keyword evidence="2" id="KW-0812">Transmembrane</keyword>
<comment type="caution">
    <text evidence="3">The sequence shown here is derived from an EMBL/GenBank/DDBJ whole genome shotgun (WGS) entry which is preliminary data.</text>
</comment>
<feature type="transmembrane region" description="Helical" evidence="2">
    <location>
        <begin position="190"/>
        <end position="208"/>
    </location>
</feature>
<reference evidence="3 4" key="1">
    <citation type="submission" date="2016-11" db="EMBL/GenBank/DDBJ databases">
        <title>The macronuclear genome of Stentor coeruleus: a giant cell with tiny introns.</title>
        <authorList>
            <person name="Slabodnick M."/>
            <person name="Ruby J.G."/>
            <person name="Reiff S.B."/>
            <person name="Swart E.C."/>
            <person name="Gosai S."/>
            <person name="Prabakaran S."/>
            <person name="Witkowska E."/>
            <person name="Larue G.E."/>
            <person name="Fisher S."/>
            <person name="Freeman R.M."/>
            <person name="Gunawardena J."/>
            <person name="Chu W."/>
            <person name="Stover N.A."/>
            <person name="Gregory B.D."/>
            <person name="Nowacki M."/>
            <person name="Derisi J."/>
            <person name="Roy S.W."/>
            <person name="Marshall W.F."/>
            <person name="Sood P."/>
        </authorList>
    </citation>
    <scope>NUCLEOTIDE SEQUENCE [LARGE SCALE GENOMIC DNA]</scope>
    <source>
        <strain evidence="3">WM001</strain>
    </source>
</reference>
<keyword evidence="2" id="KW-0472">Membrane</keyword>
<evidence type="ECO:0000256" key="2">
    <source>
        <dbReference type="SAM" id="Phobius"/>
    </source>
</evidence>
<proteinExistence type="predicted"/>
<protein>
    <submittedName>
        <fullName evidence="3">Uncharacterized protein</fullName>
    </submittedName>
</protein>
<keyword evidence="2" id="KW-1133">Transmembrane helix</keyword>
<dbReference type="EMBL" id="MPUH01000740">
    <property type="protein sequence ID" value="OMJ74606.1"/>
    <property type="molecule type" value="Genomic_DNA"/>
</dbReference>
<evidence type="ECO:0000313" key="4">
    <source>
        <dbReference type="Proteomes" id="UP000187209"/>
    </source>
</evidence>
<evidence type="ECO:0000256" key="1">
    <source>
        <dbReference type="SAM" id="MobiDB-lite"/>
    </source>
</evidence>
<feature type="transmembrane region" description="Helical" evidence="2">
    <location>
        <begin position="101"/>
        <end position="120"/>
    </location>
</feature>
<feature type="transmembrane region" description="Helical" evidence="2">
    <location>
        <begin position="214"/>
        <end position="233"/>
    </location>
</feature>
<dbReference type="Proteomes" id="UP000187209">
    <property type="component" value="Unassembled WGS sequence"/>
</dbReference>
<evidence type="ECO:0000313" key="3">
    <source>
        <dbReference type="EMBL" id="OMJ74606.1"/>
    </source>
</evidence>
<feature type="transmembrane region" description="Helical" evidence="2">
    <location>
        <begin position="132"/>
        <end position="151"/>
    </location>
</feature>
<feature type="transmembrane region" description="Helical" evidence="2">
    <location>
        <begin position="157"/>
        <end position="178"/>
    </location>
</feature>
<name>A0A1R2BCV9_9CILI</name>
<feature type="transmembrane region" description="Helical" evidence="2">
    <location>
        <begin position="76"/>
        <end position="95"/>
    </location>
</feature>
<accession>A0A1R2BCV9</accession>
<organism evidence="3 4">
    <name type="scientific">Stentor coeruleus</name>
    <dbReference type="NCBI Taxonomy" id="5963"/>
    <lineage>
        <taxon>Eukaryota</taxon>
        <taxon>Sar</taxon>
        <taxon>Alveolata</taxon>
        <taxon>Ciliophora</taxon>
        <taxon>Postciliodesmatophora</taxon>
        <taxon>Heterotrichea</taxon>
        <taxon>Heterotrichida</taxon>
        <taxon>Stentoridae</taxon>
        <taxon>Stentor</taxon>
    </lineage>
</organism>
<gene>
    <name evidence="3" type="ORF">SteCoe_26425</name>
</gene>
<keyword evidence="4" id="KW-1185">Reference proteome</keyword>